<accession>A0ACB7JAN0</accession>
<gene>
    <name evidence="1" type="ORF">CCMSSC00406_0000692</name>
</gene>
<dbReference type="EMBL" id="WQMT02000001">
    <property type="protein sequence ID" value="KAG9227662.1"/>
    <property type="molecule type" value="Genomic_DNA"/>
</dbReference>
<evidence type="ECO:0000313" key="2">
    <source>
        <dbReference type="Proteomes" id="UP000824881"/>
    </source>
</evidence>
<proteinExistence type="predicted"/>
<reference evidence="1 2" key="1">
    <citation type="journal article" date="2021" name="Appl. Environ. Microbiol.">
        <title>Genetic linkage and physical mapping for an oyster mushroom Pleurotus cornucopiae and QTL analysis for the trait cap color.</title>
        <authorList>
            <person name="Zhang Y."/>
            <person name="Gao W."/>
            <person name="Sonnenberg A."/>
            <person name="Chen Q."/>
            <person name="Zhang J."/>
            <person name="Huang C."/>
        </authorList>
    </citation>
    <scope>NUCLEOTIDE SEQUENCE [LARGE SCALE GENOMIC DNA]</scope>
    <source>
        <strain evidence="1">CCMSSC00406</strain>
    </source>
</reference>
<dbReference type="Proteomes" id="UP000824881">
    <property type="component" value="Unassembled WGS sequence"/>
</dbReference>
<evidence type="ECO:0000313" key="1">
    <source>
        <dbReference type="EMBL" id="KAG9227662.1"/>
    </source>
</evidence>
<organism evidence="1 2">
    <name type="scientific">Pleurotus cornucopiae</name>
    <name type="common">Cornucopia mushroom</name>
    <dbReference type="NCBI Taxonomy" id="5321"/>
    <lineage>
        <taxon>Eukaryota</taxon>
        <taxon>Fungi</taxon>
        <taxon>Dikarya</taxon>
        <taxon>Basidiomycota</taxon>
        <taxon>Agaricomycotina</taxon>
        <taxon>Agaricomycetes</taxon>
        <taxon>Agaricomycetidae</taxon>
        <taxon>Agaricales</taxon>
        <taxon>Pleurotineae</taxon>
        <taxon>Pleurotaceae</taxon>
        <taxon>Pleurotus</taxon>
    </lineage>
</organism>
<sequence>MLYTGHHDEMLQEATSSGRKNPRPDDARFDDAQSSHAAQVLDIAYADTNTALISLRNSDTIGLAPEGTIGSAGAATPTPRSLSSTSMNVAGRSHEPDFSTPGPSERSTSLVHDWSLADTQSAARSPRPRDDIGGMPGSHSLPDRGRRAPPRGRPPSRTAHFARRPPHLPVAQSSIYDSASLQSAQDPSHTNMPSPASSYHSSPTYPAPPVPYGLQRQYVSGYTMSPHTPMSMGPSPSFAYGFPHTDNMMTQPIHASYPSMLQPHPTSMYHYQRGSPDGGPSLHPPSQGAGPSQMYQHPVGPPGAPPPPLSPQTSNPPSFSGTSQFHSLQYHPHTPPYSYPPQSFPSTPTHFQPQYPYAQAFSTPSPDREHGTWWYVHPHPQTPQYEGHPPYAGHYSMPYPSLQPDVDQRYSQSNTPASTPSTSGVPFQSTPIPHGESAQPPISTLPRSPTSPADPPPLSPAPSSLDSRTGPNPLSERHITRRSYHPNPPAHRSEWVMWVGNVPSDATHDEAWRFFTAPTDTRDQSLPKDNGVLSIFLISRSCCVFVNFDNDEHLRAGIEQFNGVPLRPNDPRCPKLVCRVRRMDDDLKAGVGGQRGSGIHMRWIKEQKKKRIDHQPAEVSSSEDPPTSPSEYFGQASVSSDEDGHVPRMTNTQTSSSGGSFASTTSSMLAKHFPQRFFILKSLTQYDLDLSVERGLWATQKHNEGILDQAYRSSKDVFLIFGVNKSGEFYGYARMAGPLRRGEPQVSWASRTDSSASSRSPLSPSGLQQETIAEESVTPASQANHQFLSPVRQVANSPGVITPDSRADARPHPKSNSAPPVFGHYQQFSGTKQHTNLSLDRLVRTKVAGASSGEFSRDFELDAGAPQRAIRDRQSTEEGSTGSKLHVVEEVEEKGAEDDGHAAEGQAPPADGDSAWGDSFKVDWICTERLPFQRTRLLRNPWNHDKEIKVSRDGTELEPTVGRQLLDEWEKYVQEIASGELRPTTGGLKYRVAANQSTPSSSSIISDVSPAPGTPMEPKERKPRAS</sequence>
<comment type="caution">
    <text evidence="1">The sequence shown here is derived from an EMBL/GenBank/DDBJ whole genome shotgun (WGS) entry which is preliminary data.</text>
</comment>
<name>A0ACB7JAN0_PLECO</name>
<protein>
    <submittedName>
        <fullName evidence="1">Uncharacterized protein</fullName>
    </submittedName>
</protein>
<keyword evidence="2" id="KW-1185">Reference proteome</keyword>